<sequence>MGGRGMRRVEASEPAGGDLRGHLLERRVDRFERQYGRGFECDENTSLRHLDRDEVCVACGWPHHGFWRMLLAQMDADAADIEALRDRTGPVLFRDCEVRVDGLLPYPHGSPWFWYRLDADDSVSAFREKPG</sequence>
<keyword evidence="2" id="KW-1185">Reference proteome</keyword>
<protein>
    <submittedName>
        <fullName evidence="1">Uncharacterized protein</fullName>
    </submittedName>
</protein>
<gene>
    <name evidence="1" type="ORF">GCM10009547_48640</name>
</gene>
<dbReference type="EMBL" id="BAAAHE010000063">
    <property type="protein sequence ID" value="GAA0638689.1"/>
    <property type="molecule type" value="Genomic_DNA"/>
</dbReference>
<proteinExistence type="predicted"/>
<reference evidence="1 2" key="1">
    <citation type="journal article" date="2019" name="Int. J. Syst. Evol. Microbiol.">
        <title>The Global Catalogue of Microorganisms (GCM) 10K type strain sequencing project: providing services to taxonomists for standard genome sequencing and annotation.</title>
        <authorList>
            <consortium name="The Broad Institute Genomics Platform"/>
            <consortium name="The Broad Institute Genome Sequencing Center for Infectious Disease"/>
            <person name="Wu L."/>
            <person name="Ma J."/>
        </authorList>
    </citation>
    <scope>NUCLEOTIDE SEQUENCE [LARGE SCALE GENOMIC DNA]</scope>
    <source>
        <strain evidence="1 2">JCM 10671</strain>
    </source>
</reference>
<accession>A0ABN1HCW2</accession>
<dbReference type="Proteomes" id="UP001500957">
    <property type="component" value="Unassembled WGS sequence"/>
</dbReference>
<evidence type="ECO:0000313" key="2">
    <source>
        <dbReference type="Proteomes" id="UP001500957"/>
    </source>
</evidence>
<evidence type="ECO:0000313" key="1">
    <source>
        <dbReference type="EMBL" id="GAA0638689.1"/>
    </source>
</evidence>
<name>A0ABN1HCW2_9ACTN</name>
<organism evidence="1 2">
    <name type="scientific">Sporichthya brevicatena</name>
    <dbReference type="NCBI Taxonomy" id="171442"/>
    <lineage>
        <taxon>Bacteria</taxon>
        <taxon>Bacillati</taxon>
        <taxon>Actinomycetota</taxon>
        <taxon>Actinomycetes</taxon>
        <taxon>Sporichthyales</taxon>
        <taxon>Sporichthyaceae</taxon>
        <taxon>Sporichthya</taxon>
    </lineage>
</organism>
<comment type="caution">
    <text evidence="1">The sequence shown here is derived from an EMBL/GenBank/DDBJ whole genome shotgun (WGS) entry which is preliminary data.</text>
</comment>